<comment type="similarity">
    <text evidence="1">Belongs to the 'phage' integrase family.</text>
</comment>
<keyword evidence="3" id="KW-0238">DNA-binding</keyword>
<dbReference type="PANTHER" id="PTHR30349">
    <property type="entry name" value="PHAGE INTEGRASE-RELATED"/>
    <property type="match status" value="1"/>
</dbReference>
<evidence type="ECO:0000313" key="8">
    <source>
        <dbReference type="Proteomes" id="UP001181622"/>
    </source>
</evidence>
<evidence type="ECO:0000259" key="6">
    <source>
        <dbReference type="PROSITE" id="PS51898"/>
    </source>
</evidence>
<accession>A0ABU1DEQ8</accession>
<protein>
    <submittedName>
        <fullName evidence="7">Site-specific integrase</fullName>
    </submittedName>
</protein>
<name>A0ABU1DEQ8_9HYPH</name>
<evidence type="ECO:0000256" key="1">
    <source>
        <dbReference type="ARBA" id="ARBA00008857"/>
    </source>
</evidence>
<dbReference type="Pfam" id="PF00589">
    <property type="entry name" value="Phage_integrase"/>
    <property type="match status" value="1"/>
</dbReference>
<feature type="region of interest" description="Disordered" evidence="5">
    <location>
        <begin position="180"/>
        <end position="203"/>
    </location>
</feature>
<evidence type="ECO:0000313" key="7">
    <source>
        <dbReference type="EMBL" id="MDR4306577.1"/>
    </source>
</evidence>
<evidence type="ECO:0000256" key="5">
    <source>
        <dbReference type="SAM" id="MobiDB-lite"/>
    </source>
</evidence>
<evidence type="ECO:0000256" key="4">
    <source>
        <dbReference type="ARBA" id="ARBA00023172"/>
    </source>
</evidence>
<gene>
    <name evidence="7" type="ORF">IHQ68_08100</name>
</gene>
<evidence type="ECO:0000256" key="3">
    <source>
        <dbReference type="ARBA" id="ARBA00023125"/>
    </source>
</evidence>
<organism evidence="7 8">
    <name type="scientific">Chelatococcus sambhunathii</name>
    <dbReference type="NCBI Taxonomy" id="363953"/>
    <lineage>
        <taxon>Bacteria</taxon>
        <taxon>Pseudomonadati</taxon>
        <taxon>Pseudomonadota</taxon>
        <taxon>Alphaproteobacteria</taxon>
        <taxon>Hyphomicrobiales</taxon>
        <taxon>Chelatococcaceae</taxon>
        <taxon>Chelatococcus</taxon>
    </lineage>
</organism>
<dbReference type="RefSeq" id="WP_309390569.1">
    <property type="nucleotide sequence ID" value="NZ_JADBEO010000013.1"/>
</dbReference>
<keyword evidence="4" id="KW-0233">DNA recombination</keyword>
<feature type="region of interest" description="Disordered" evidence="5">
    <location>
        <begin position="333"/>
        <end position="360"/>
    </location>
</feature>
<dbReference type="Proteomes" id="UP001181622">
    <property type="component" value="Unassembled WGS sequence"/>
</dbReference>
<feature type="domain" description="Tyr recombinase" evidence="6">
    <location>
        <begin position="355"/>
        <end position="557"/>
    </location>
</feature>
<feature type="compositionally biased region" description="Basic and acidic residues" evidence="5">
    <location>
        <begin position="180"/>
        <end position="195"/>
    </location>
</feature>
<sequence length="582" mass="64432">MAGKVRHLVERGGRYWARVVVPADVVAVIGSTDLREPLGGERAVALRRLPAAVARFHERIDAARAQARVGAAPTIRADRRLSDRQLAMTHFAEEEEHQQADRLMSDRAAAGDFARARPAYSEVLKRAASGRASNEEMDAAIGWAVDKFSARGNVAVERGSPEWRERCMVLASVQLEVLQRGERRDEGEDVGEPKHPMLRPAPQLVVNGDPLAKRMAGENSHKTLTEIADLVIAEKRPANGTAYEYRVAARMLGEFFGEPRPVYTILRRDILGFKTALMKTPSNYSKRFPGKTLPQAIDANRERAQPFDTLDGATANKWLSRISTLLAWARDNGGFPPDEENPATGVKVEQGRDRKGPPRIPFTPGDLSKIFAAPLFSRDQQLGEEHWALLIGLHTGLRAAEIAQIKLDSVRLERGVLVFAIEEETKNDQSRRVVPVHSTLIALGLEAHIERLRQAGENQLFPEWYRKAVARKETSTSANQTFANYVPRWFNRTLLPSLGIVDGRKKFHSLRHSLKTALARAGVSRDMSDAITGHDDDSAGAGYVHAQAIEAMRDALETVHFDGLDLSSLIRANQGDRAHSIA</sequence>
<dbReference type="InterPro" id="IPR050090">
    <property type="entry name" value="Tyrosine_recombinase_XerCD"/>
</dbReference>
<dbReference type="InterPro" id="IPR046668">
    <property type="entry name" value="DUF6538"/>
</dbReference>
<dbReference type="PROSITE" id="PS51898">
    <property type="entry name" value="TYR_RECOMBINASE"/>
    <property type="match status" value="1"/>
</dbReference>
<dbReference type="Pfam" id="PF20172">
    <property type="entry name" value="DUF6538"/>
    <property type="match status" value="1"/>
</dbReference>
<dbReference type="InterPro" id="IPR002104">
    <property type="entry name" value="Integrase_catalytic"/>
</dbReference>
<dbReference type="EMBL" id="JADBEO010000013">
    <property type="protein sequence ID" value="MDR4306577.1"/>
    <property type="molecule type" value="Genomic_DNA"/>
</dbReference>
<keyword evidence="2" id="KW-0229">DNA integration</keyword>
<keyword evidence="8" id="KW-1185">Reference proteome</keyword>
<dbReference type="PANTHER" id="PTHR30349:SF41">
    <property type="entry name" value="INTEGRASE_RECOMBINASE PROTEIN MJ0367-RELATED"/>
    <property type="match status" value="1"/>
</dbReference>
<dbReference type="Gene3D" id="1.10.443.10">
    <property type="entry name" value="Intergrase catalytic core"/>
    <property type="match status" value="1"/>
</dbReference>
<dbReference type="SUPFAM" id="SSF56349">
    <property type="entry name" value="DNA breaking-rejoining enzymes"/>
    <property type="match status" value="1"/>
</dbReference>
<evidence type="ECO:0000256" key="2">
    <source>
        <dbReference type="ARBA" id="ARBA00022908"/>
    </source>
</evidence>
<reference evidence="7" key="1">
    <citation type="submission" date="2020-10" db="EMBL/GenBank/DDBJ databases">
        <authorList>
            <person name="Abbas A."/>
            <person name="Razzaq R."/>
            <person name="Waqas M."/>
            <person name="Abbas N."/>
            <person name="Nielsen T.K."/>
            <person name="Hansen L.H."/>
            <person name="Hussain S."/>
            <person name="Shahid M."/>
        </authorList>
    </citation>
    <scope>NUCLEOTIDE SEQUENCE</scope>
    <source>
        <strain evidence="7">S14</strain>
    </source>
</reference>
<comment type="caution">
    <text evidence="7">The sequence shown here is derived from an EMBL/GenBank/DDBJ whole genome shotgun (WGS) entry which is preliminary data.</text>
</comment>
<dbReference type="InterPro" id="IPR011010">
    <property type="entry name" value="DNA_brk_join_enz"/>
</dbReference>
<proteinExistence type="inferred from homology"/>
<dbReference type="InterPro" id="IPR013762">
    <property type="entry name" value="Integrase-like_cat_sf"/>
</dbReference>
<dbReference type="CDD" id="cd01184">
    <property type="entry name" value="INT_C_like_1"/>
    <property type="match status" value="1"/>
</dbReference>